<gene>
    <name evidence="2" type="ORF">F8625_20445</name>
</gene>
<feature type="transmembrane region" description="Helical" evidence="1">
    <location>
        <begin position="12"/>
        <end position="32"/>
    </location>
</feature>
<name>A0A625ERR6_SALER</name>
<comment type="caution">
    <text evidence="2">The sequence shown here is derived from an EMBL/GenBank/DDBJ whole genome shotgun (WGS) entry which is preliminary data.</text>
</comment>
<proteinExistence type="predicted"/>
<organism evidence="2">
    <name type="scientific">Salmonella enterica</name>
    <name type="common">Salmonella choleraesuis</name>
    <dbReference type="NCBI Taxonomy" id="28901"/>
    <lineage>
        <taxon>Bacteria</taxon>
        <taxon>Pseudomonadati</taxon>
        <taxon>Pseudomonadota</taxon>
        <taxon>Gammaproteobacteria</taxon>
        <taxon>Enterobacterales</taxon>
        <taxon>Enterobacteriaceae</taxon>
        <taxon>Salmonella</taxon>
    </lineage>
</organism>
<sequence>MKGSTKDKLSLAWLIVCIAISVGAGMVYWHYYQPGEGASIKSAYITWLSAFAVTGCTATILFCISGIARAFKNL</sequence>
<dbReference type="AlphaFoldDB" id="A0A625ERR6"/>
<evidence type="ECO:0000256" key="1">
    <source>
        <dbReference type="SAM" id="Phobius"/>
    </source>
</evidence>
<evidence type="ECO:0000313" key="2">
    <source>
        <dbReference type="EMBL" id="ECZ8222621.1"/>
    </source>
</evidence>
<keyword evidence="1" id="KW-1133">Transmembrane helix</keyword>
<dbReference type="EMBL" id="AALHXZ010000036">
    <property type="protein sequence ID" value="ECZ8222621.1"/>
    <property type="molecule type" value="Genomic_DNA"/>
</dbReference>
<accession>A0A625ERR6</accession>
<reference evidence="2" key="1">
    <citation type="submission" date="2019-10" db="EMBL/GenBank/DDBJ databases">
        <authorList>
            <consortium name="PulseNet: The National Subtyping Network for Foodborne Disease Surveillance"/>
            <person name="Tarr C.L."/>
            <person name="Trees E."/>
            <person name="Katz L.S."/>
            <person name="Carleton-Romer H.A."/>
            <person name="Stroika S."/>
            <person name="Kucerova Z."/>
            <person name="Roache K.F."/>
            <person name="Sabol A.L."/>
            <person name="Besser J."/>
            <person name="Gerner-Smidt P."/>
        </authorList>
    </citation>
    <scope>NUCLEOTIDE SEQUENCE</scope>
    <source>
        <strain evidence="2">PNUSAS096183</strain>
    </source>
</reference>
<keyword evidence="1" id="KW-0472">Membrane</keyword>
<protein>
    <submittedName>
        <fullName evidence="2">Uncharacterized protein</fullName>
    </submittedName>
</protein>
<feature type="transmembrane region" description="Helical" evidence="1">
    <location>
        <begin position="44"/>
        <end position="68"/>
    </location>
</feature>
<keyword evidence="1" id="KW-0812">Transmembrane</keyword>